<proteinExistence type="predicted"/>
<dbReference type="Proteomes" id="UP001220010">
    <property type="component" value="Unassembled WGS sequence"/>
</dbReference>
<dbReference type="InterPro" id="IPR050090">
    <property type="entry name" value="Tyrosine_recombinase_XerCD"/>
</dbReference>
<dbReference type="Pfam" id="PF00589">
    <property type="entry name" value="Phage_integrase"/>
    <property type="match status" value="1"/>
</dbReference>
<evidence type="ECO:0000256" key="1">
    <source>
        <dbReference type="ARBA" id="ARBA00023172"/>
    </source>
</evidence>
<evidence type="ECO:0000259" key="2">
    <source>
        <dbReference type="PROSITE" id="PS51898"/>
    </source>
</evidence>
<keyword evidence="1" id="KW-0233">DNA recombination</keyword>
<reference evidence="3 4" key="1">
    <citation type="submission" date="2023-03" db="EMBL/GenBank/DDBJ databases">
        <title>WGS of Methanotrichaceae archaeon Mx.</title>
        <authorList>
            <person name="Sorokin D.Y."/>
            <person name="Merkel A.Y."/>
        </authorList>
    </citation>
    <scope>NUCLEOTIDE SEQUENCE [LARGE SCALE GENOMIC DNA]</scope>
    <source>
        <strain evidence="3 4">Mx</strain>
    </source>
</reference>
<dbReference type="PANTHER" id="PTHR30349">
    <property type="entry name" value="PHAGE INTEGRASE-RELATED"/>
    <property type="match status" value="1"/>
</dbReference>
<dbReference type="InterPro" id="IPR011010">
    <property type="entry name" value="DNA_brk_join_enz"/>
</dbReference>
<accession>A0ABT5X4Z3</accession>
<name>A0ABT5X4Z3_9EURY</name>
<keyword evidence="4" id="KW-1185">Reference proteome</keyword>
<comment type="caution">
    <text evidence="3">The sequence shown here is derived from an EMBL/GenBank/DDBJ whole genome shotgun (WGS) entry which is preliminary data.</text>
</comment>
<protein>
    <submittedName>
        <fullName evidence="3">Tyrosine-type recombinase/integrase</fullName>
    </submittedName>
</protein>
<dbReference type="PANTHER" id="PTHR30349:SF64">
    <property type="entry name" value="PROPHAGE INTEGRASE INTD-RELATED"/>
    <property type="match status" value="1"/>
</dbReference>
<dbReference type="Gene3D" id="1.10.443.10">
    <property type="entry name" value="Intergrase catalytic core"/>
    <property type="match status" value="1"/>
</dbReference>
<evidence type="ECO:0000313" key="4">
    <source>
        <dbReference type="Proteomes" id="UP001220010"/>
    </source>
</evidence>
<dbReference type="EMBL" id="JARFPK010000003">
    <property type="protein sequence ID" value="MDF0589770.1"/>
    <property type="molecule type" value="Genomic_DNA"/>
</dbReference>
<gene>
    <name evidence="3" type="ORF">P0O15_01065</name>
</gene>
<feature type="domain" description="Tyr recombinase" evidence="2">
    <location>
        <begin position="1"/>
        <end position="187"/>
    </location>
</feature>
<dbReference type="PROSITE" id="PS51898">
    <property type="entry name" value="TYR_RECOMBINASE"/>
    <property type="match status" value="1"/>
</dbReference>
<evidence type="ECO:0000313" key="3">
    <source>
        <dbReference type="EMBL" id="MDF0589770.1"/>
    </source>
</evidence>
<organism evidence="3 4">
    <name type="scientific">Candidatus Methanocrinis natronophilus</name>
    <dbReference type="NCBI Taxonomy" id="3033396"/>
    <lineage>
        <taxon>Archaea</taxon>
        <taxon>Methanobacteriati</taxon>
        <taxon>Methanobacteriota</taxon>
        <taxon>Stenosarchaea group</taxon>
        <taxon>Methanomicrobia</taxon>
        <taxon>Methanotrichales</taxon>
        <taxon>Methanotrichaceae</taxon>
        <taxon>Methanocrinis</taxon>
    </lineage>
</organism>
<dbReference type="InterPro" id="IPR013762">
    <property type="entry name" value="Integrase-like_cat_sf"/>
</dbReference>
<dbReference type="InterPro" id="IPR002104">
    <property type="entry name" value="Integrase_catalytic"/>
</dbReference>
<dbReference type="SUPFAM" id="SSF56349">
    <property type="entry name" value="DNA breaking-rejoining enzymes"/>
    <property type="match status" value="1"/>
</dbReference>
<dbReference type="RefSeq" id="WP_316965530.1">
    <property type="nucleotide sequence ID" value="NZ_JARFPK010000003.1"/>
</dbReference>
<sequence>MVPKLITPTEFKALVDSLEGRDRLIIKLLAGTGMRISELTRLKKSDLDLDDRLIRPQAHKTKTRKYRDVVIPAPLVPELKRWVKSFDHSDYVFPGQGISAPMTSSRVRQIVHEGAVEAGVQRAYGRDKDGKPLYVVTPHTLRHFHAVRALDLGIPLNDLQAQLGHTDLKTTSVYLKADINHRRKSYEGFEI</sequence>